<dbReference type="OrthoDB" id="1489153at2"/>
<protein>
    <recommendedName>
        <fullName evidence="4">T9SS type A sorting domain-containing protein</fullName>
    </recommendedName>
</protein>
<feature type="chain" id="PRO_5029580536" description="T9SS type A sorting domain-containing protein" evidence="1">
    <location>
        <begin position="23"/>
        <end position="750"/>
    </location>
</feature>
<dbReference type="Proteomes" id="UP000441754">
    <property type="component" value="Unassembled WGS sequence"/>
</dbReference>
<evidence type="ECO:0000313" key="2">
    <source>
        <dbReference type="EMBL" id="MRS64393.1"/>
    </source>
</evidence>
<evidence type="ECO:0008006" key="4">
    <source>
        <dbReference type="Google" id="ProtNLM"/>
    </source>
</evidence>
<dbReference type="InterPro" id="IPR030916">
    <property type="entry name" value="ELWxxDGT_rpt"/>
</dbReference>
<dbReference type="EMBL" id="WJXZ01000014">
    <property type="protein sequence ID" value="MRS64393.1"/>
    <property type="molecule type" value="Genomic_DNA"/>
</dbReference>
<evidence type="ECO:0000256" key="1">
    <source>
        <dbReference type="SAM" id="SignalP"/>
    </source>
</evidence>
<feature type="signal peptide" evidence="1">
    <location>
        <begin position="1"/>
        <end position="22"/>
    </location>
</feature>
<comment type="caution">
    <text evidence="2">The sequence shown here is derived from an EMBL/GenBank/DDBJ whole genome shotgun (WGS) entry which is preliminary data.</text>
</comment>
<keyword evidence="3" id="KW-1185">Reference proteome</keyword>
<proteinExistence type="predicted"/>
<reference evidence="2 3" key="1">
    <citation type="journal article" date="2018" name="Antonie Van Leeuwenhoek">
        <title>Larkinella terrae sp. nov., isolated from soil on Jeju Island, South Korea.</title>
        <authorList>
            <person name="Ten L.N."/>
            <person name="Jeon J."/>
            <person name="Park S.J."/>
            <person name="Park S."/>
            <person name="Lee S.Y."/>
            <person name="Kim M.K."/>
            <person name="Jung H.Y."/>
        </authorList>
    </citation>
    <scope>NUCLEOTIDE SEQUENCE [LARGE SCALE GENOMIC DNA]</scope>
    <source>
        <strain evidence="2 3">KCTC 52001</strain>
    </source>
</reference>
<sequence length="750" mass="79549">MKKFTFLSLMLTCWLPFLSANAQPISLKSFPGGITEIINLNGKILFSANDGVNGFELWKSDGTAAGTVLVKDINPGAGSSSPVRMIVVNGVLYFAASNGTAGVELWKSDGTTAGTVMVKDIRAGALDSTPAWMTDVNGTLYFRANNGINGSEVWKSNGTEAGTVLVKDINYGIGEANPQYLTNVNGTLFFKANNGSSGLELWKSDGTFNGTVMVKDINPGPNESSISYLANMNGTLYFVAWQSSTGNEVWKSDGTAAGTVMVKDIYPGPSPSEAYGFTNLNGTTYFKAYDFNCSSELWKSDGTTAGTVMVKDIFPGSEQGGSPGGLTVMNNQLFFAAYYPNLSRELWKSDGTAIGTKLVKDISPGLDASEPTNLTEMNGVLYMNAKTAATGFELWKSDGTEAGTLPVGEINPGPADASPFELTPINGVLYFAATGSNGQKQLFRLNPCVNPPAPNLGANGQNKVTVTQNSAPVVLSASNCNGQLNWSGPGGPNNNTGTGNITVPTSFTGTYVYSATCLVNACLSPAASATVVVQPVVNNPNPGGNPGSVTGNFEGYLDKVECGTIRGWVWDKDKPNTVMKLEFFANGNSIGTIDANIFRQDLKDQGKGNGEHAYSFPTPASIKNGQTYSISAKVYNSTYVLKWAPKTLTCPSGSRLATESAESQKPLEVTVLGNPIQNNQVEVNVRGAEGGPLRFLLTDLQGRPLAERHIEQATATEHQRFSVNNTTSGILLLRVSNLRESQTIKLLKTN</sequence>
<keyword evidence="1" id="KW-0732">Signal</keyword>
<organism evidence="2 3">
    <name type="scientific">Larkinella terrae</name>
    <dbReference type="NCBI Taxonomy" id="2025311"/>
    <lineage>
        <taxon>Bacteria</taxon>
        <taxon>Pseudomonadati</taxon>
        <taxon>Bacteroidota</taxon>
        <taxon>Cytophagia</taxon>
        <taxon>Cytophagales</taxon>
        <taxon>Spirosomataceae</taxon>
        <taxon>Larkinella</taxon>
    </lineage>
</organism>
<dbReference type="RefSeq" id="WP_154177740.1">
    <property type="nucleotide sequence ID" value="NZ_WJXZ01000014.1"/>
</dbReference>
<dbReference type="NCBIfam" id="TIGR04534">
    <property type="entry name" value="ELWxxDGT_rpt"/>
    <property type="match status" value="5"/>
</dbReference>
<gene>
    <name evidence="2" type="ORF">GJJ30_24050</name>
</gene>
<dbReference type="AlphaFoldDB" id="A0A7K0ERF6"/>
<name>A0A7K0ERF6_9BACT</name>
<evidence type="ECO:0000313" key="3">
    <source>
        <dbReference type="Proteomes" id="UP000441754"/>
    </source>
</evidence>
<accession>A0A7K0ERF6</accession>